<reference evidence="2" key="1">
    <citation type="journal article" date="2013" name="Proc. Natl. Acad. Sci. U.S.A.">
        <title>Genome structure and metabolic features in the red seaweed Chondrus crispus shed light on evolution of the Archaeplastida.</title>
        <authorList>
            <person name="Collen J."/>
            <person name="Porcel B."/>
            <person name="Carre W."/>
            <person name="Ball S.G."/>
            <person name="Chaparro C."/>
            <person name="Tonon T."/>
            <person name="Barbeyron T."/>
            <person name="Michel G."/>
            <person name="Noel B."/>
            <person name="Valentin K."/>
            <person name="Elias M."/>
            <person name="Artiguenave F."/>
            <person name="Arun A."/>
            <person name="Aury J.M."/>
            <person name="Barbosa-Neto J.F."/>
            <person name="Bothwell J.H."/>
            <person name="Bouget F.Y."/>
            <person name="Brillet L."/>
            <person name="Cabello-Hurtado F."/>
            <person name="Capella-Gutierrez S."/>
            <person name="Charrier B."/>
            <person name="Cladiere L."/>
            <person name="Cock J.M."/>
            <person name="Coelho S.M."/>
            <person name="Colleoni C."/>
            <person name="Czjzek M."/>
            <person name="Da Silva C."/>
            <person name="Delage L."/>
            <person name="Denoeud F."/>
            <person name="Deschamps P."/>
            <person name="Dittami S.M."/>
            <person name="Gabaldon T."/>
            <person name="Gachon C.M."/>
            <person name="Groisillier A."/>
            <person name="Herve C."/>
            <person name="Jabbari K."/>
            <person name="Katinka M."/>
            <person name="Kloareg B."/>
            <person name="Kowalczyk N."/>
            <person name="Labadie K."/>
            <person name="Leblanc C."/>
            <person name="Lopez P.J."/>
            <person name="McLachlan D.H."/>
            <person name="Meslet-Cladiere L."/>
            <person name="Moustafa A."/>
            <person name="Nehr Z."/>
            <person name="Nyvall Collen P."/>
            <person name="Panaud O."/>
            <person name="Partensky F."/>
            <person name="Poulain J."/>
            <person name="Rensing S.A."/>
            <person name="Rousvoal S."/>
            <person name="Samson G."/>
            <person name="Symeonidi A."/>
            <person name="Weissenbach J."/>
            <person name="Zambounis A."/>
            <person name="Wincker P."/>
            <person name="Boyen C."/>
        </authorList>
    </citation>
    <scope>NUCLEOTIDE SEQUENCE [LARGE SCALE GENOMIC DNA]</scope>
    <source>
        <strain evidence="2">cv. Stackhouse</strain>
    </source>
</reference>
<protein>
    <submittedName>
        <fullName evidence="1">Uncharacterized protein</fullName>
    </submittedName>
</protein>
<accession>R7Q5J7</accession>
<proteinExistence type="predicted"/>
<dbReference type="EMBL" id="HG001658">
    <property type="protein sequence ID" value="CDF33812.1"/>
    <property type="molecule type" value="Genomic_DNA"/>
</dbReference>
<keyword evidence="2" id="KW-1185">Reference proteome</keyword>
<organism evidence="1 2">
    <name type="scientific">Chondrus crispus</name>
    <name type="common">Carrageen Irish moss</name>
    <name type="synonym">Polymorpha crispa</name>
    <dbReference type="NCBI Taxonomy" id="2769"/>
    <lineage>
        <taxon>Eukaryota</taxon>
        <taxon>Rhodophyta</taxon>
        <taxon>Florideophyceae</taxon>
        <taxon>Rhodymeniophycidae</taxon>
        <taxon>Gigartinales</taxon>
        <taxon>Gigartinaceae</taxon>
        <taxon>Chondrus</taxon>
    </lineage>
</organism>
<gene>
    <name evidence="1" type="ORF">CHC_T00002418001</name>
</gene>
<sequence>MDLSRAEVRALCLFPDGPRTVTKGVKNATSDPLGRSKKRKISWDAQQLPVFFLFLSKWGEGVQCTDAALVTALLVQLSSCLPEPFTYRRGVPAWRKTVRLRVCEP</sequence>
<evidence type="ECO:0000313" key="1">
    <source>
        <dbReference type="EMBL" id="CDF33812.1"/>
    </source>
</evidence>
<dbReference type="GeneID" id="17321339"/>
<dbReference type="Proteomes" id="UP000012073">
    <property type="component" value="Unassembled WGS sequence"/>
</dbReference>
<dbReference type="RefSeq" id="XP_005713631.1">
    <property type="nucleotide sequence ID" value="XM_005713574.1"/>
</dbReference>
<name>R7Q5J7_CHOCR</name>
<dbReference type="AlphaFoldDB" id="R7Q5J7"/>
<dbReference type="KEGG" id="ccp:CHC_T00002418001"/>
<dbReference type="Gramene" id="CDF33812">
    <property type="protein sequence ID" value="CDF33812"/>
    <property type="gene ID" value="CHC_T00002418001"/>
</dbReference>
<evidence type="ECO:0000313" key="2">
    <source>
        <dbReference type="Proteomes" id="UP000012073"/>
    </source>
</evidence>